<organism evidence="5 6">
    <name type="scientific">Parachitinimonas caeni</name>
    <dbReference type="NCBI Taxonomy" id="3031301"/>
    <lineage>
        <taxon>Bacteria</taxon>
        <taxon>Pseudomonadati</taxon>
        <taxon>Pseudomonadota</taxon>
        <taxon>Betaproteobacteria</taxon>
        <taxon>Neisseriales</taxon>
        <taxon>Chitinibacteraceae</taxon>
        <taxon>Parachitinimonas</taxon>
    </lineage>
</organism>
<proteinExistence type="predicted"/>
<evidence type="ECO:0000259" key="4">
    <source>
        <dbReference type="PROSITE" id="PS50109"/>
    </source>
</evidence>
<gene>
    <name evidence="5" type="ORF">PZA18_05615</name>
</gene>
<dbReference type="InterPro" id="IPR036890">
    <property type="entry name" value="HATPase_C_sf"/>
</dbReference>
<dbReference type="Proteomes" id="UP001172778">
    <property type="component" value="Unassembled WGS sequence"/>
</dbReference>
<dbReference type="PANTHER" id="PTHR34220:SF9">
    <property type="entry name" value="SIGNAL TRANSDUCTION HISTIDINE KINASE INTERNAL REGION DOMAIN-CONTAINING PROTEIN"/>
    <property type="match status" value="1"/>
</dbReference>
<feature type="transmembrane region" description="Helical" evidence="3">
    <location>
        <begin position="21"/>
        <end position="39"/>
    </location>
</feature>
<dbReference type="Pfam" id="PF02518">
    <property type="entry name" value="HATPase_c"/>
    <property type="match status" value="1"/>
</dbReference>
<dbReference type="SUPFAM" id="SSF55874">
    <property type="entry name" value="ATPase domain of HSP90 chaperone/DNA topoisomerase II/histidine kinase"/>
    <property type="match status" value="1"/>
</dbReference>
<dbReference type="RefSeq" id="WP_284099825.1">
    <property type="nucleotide sequence ID" value="NZ_JARRAF010000005.1"/>
</dbReference>
<evidence type="ECO:0000313" key="5">
    <source>
        <dbReference type="EMBL" id="MDK2123524.1"/>
    </source>
</evidence>
<dbReference type="PANTHER" id="PTHR34220">
    <property type="entry name" value="SENSOR HISTIDINE KINASE YPDA"/>
    <property type="match status" value="1"/>
</dbReference>
<dbReference type="GO" id="GO:0016301">
    <property type="term" value="F:kinase activity"/>
    <property type="evidence" value="ECO:0007669"/>
    <property type="project" value="UniProtKB-KW"/>
</dbReference>
<keyword evidence="5" id="KW-0808">Transferase</keyword>
<dbReference type="InterPro" id="IPR004358">
    <property type="entry name" value="Sig_transdc_His_kin-like_C"/>
</dbReference>
<sequence>MPQTPPASTPAFSRARFKRDVLLCAIINTLVGTFFALQGSPIVRAMVTTHTIGFTVLAVTLTAMWLIKPSQNREIYVYFGAVVAGTMLGLGINFSMRFTREELEWALEEPRHLFRILGLFMVVAGMITIFLYSRIRAARLEAAFHAEQSLAAAQARQLAEAQLKMLQAQIEPHFLFNTLANVQSLIDIAPAEAKRMLMYFNDYLRASLARSRDEHGTLKQECDLLRAYLSILQIRMADRLRFRIDCPAELQDIEFAPMLLQPLVENAICHGLEPKLDGGEIKITARREAGLLKLSVRDNGLGLGKSQGGSGLGLANVQERLTAIYGPAGQLALYENQPVGVIAEITLPCTNPPP</sequence>
<evidence type="ECO:0000313" key="6">
    <source>
        <dbReference type="Proteomes" id="UP001172778"/>
    </source>
</evidence>
<comment type="catalytic activity">
    <reaction evidence="1">
        <text>ATP + protein L-histidine = ADP + protein N-phospho-L-histidine.</text>
        <dbReference type="EC" id="2.7.13.3"/>
    </reaction>
</comment>
<reference evidence="5" key="1">
    <citation type="submission" date="2023-03" db="EMBL/GenBank/DDBJ databases">
        <title>Chitinimonas shenzhenensis gen. nov., sp. nov., a novel member of family Burkholderiaceae isolated from activated sludge collected in Shen Zhen, China.</title>
        <authorList>
            <person name="Wang X."/>
        </authorList>
    </citation>
    <scope>NUCLEOTIDE SEQUENCE</scope>
    <source>
        <strain evidence="5">DQS-5</strain>
    </source>
</reference>
<evidence type="ECO:0000256" key="2">
    <source>
        <dbReference type="ARBA" id="ARBA00012438"/>
    </source>
</evidence>
<feature type="transmembrane region" description="Helical" evidence="3">
    <location>
        <begin position="75"/>
        <end position="92"/>
    </location>
</feature>
<evidence type="ECO:0000256" key="3">
    <source>
        <dbReference type="SAM" id="Phobius"/>
    </source>
</evidence>
<dbReference type="EC" id="2.7.13.3" evidence="2"/>
<evidence type="ECO:0000256" key="1">
    <source>
        <dbReference type="ARBA" id="ARBA00000085"/>
    </source>
</evidence>
<keyword evidence="5" id="KW-0418">Kinase</keyword>
<feature type="transmembrane region" description="Helical" evidence="3">
    <location>
        <begin position="112"/>
        <end position="132"/>
    </location>
</feature>
<name>A0ABT7DU76_9NEIS</name>
<dbReference type="EMBL" id="JARRAF010000005">
    <property type="protein sequence ID" value="MDK2123524.1"/>
    <property type="molecule type" value="Genomic_DNA"/>
</dbReference>
<accession>A0ABT7DU76</accession>
<keyword evidence="3" id="KW-0812">Transmembrane</keyword>
<dbReference type="PROSITE" id="PS50109">
    <property type="entry name" value="HIS_KIN"/>
    <property type="match status" value="1"/>
</dbReference>
<comment type="caution">
    <text evidence="5">The sequence shown here is derived from an EMBL/GenBank/DDBJ whole genome shotgun (WGS) entry which is preliminary data.</text>
</comment>
<dbReference type="Pfam" id="PF06580">
    <property type="entry name" value="His_kinase"/>
    <property type="match status" value="1"/>
</dbReference>
<dbReference type="InterPro" id="IPR005467">
    <property type="entry name" value="His_kinase_dom"/>
</dbReference>
<keyword evidence="3" id="KW-1133">Transmembrane helix</keyword>
<keyword evidence="3" id="KW-0472">Membrane</keyword>
<keyword evidence="6" id="KW-1185">Reference proteome</keyword>
<dbReference type="PRINTS" id="PR00344">
    <property type="entry name" value="BCTRLSENSOR"/>
</dbReference>
<dbReference type="InterPro" id="IPR003594">
    <property type="entry name" value="HATPase_dom"/>
</dbReference>
<feature type="domain" description="Histidine kinase" evidence="4">
    <location>
        <begin position="259"/>
        <end position="351"/>
    </location>
</feature>
<feature type="transmembrane region" description="Helical" evidence="3">
    <location>
        <begin position="45"/>
        <end position="66"/>
    </location>
</feature>
<dbReference type="SMART" id="SM00387">
    <property type="entry name" value="HATPase_c"/>
    <property type="match status" value="1"/>
</dbReference>
<dbReference type="InterPro" id="IPR010559">
    <property type="entry name" value="Sig_transdc_His_kin_internal"/>
</dbReference>
<dbReference type="InterPro" id="IPR050640">
    <property type="entry name" value="Bact_2-comp_sensor_kinase"/>
</dbReference>
<dbReference type="Gene3D" id="3.30.565.10">
    <property type="entry name" value="Histidine kinase-like ATPase, C-terminal domain"/>
    <property type="match status" value="1"/>
</dbReference>
<protein>
    <recommendedName>
        <fullName evidence="2">histidine kinase</fullName>
        <ecNumber evidence="2">2.7.13.3</ecNumber>
    </recommendedName>
</protein>